<dbReference type="OrthoDB" id="2270427at2"/>
<feature type="region of interest" description="Disordered" evidence="1">
    <location>
        <begin position="1"/>
        <end position="60"/>
    </location>
</feature>
<comment type="caution">
    <text evidence="3">The sequence shown here is derived from an EMBL/GenBank/DDBJ whole genome shotgun (WGS) entry which is preliminary data.</text>
</comment>
<evidence type="ECO:0000259" key="2">
    <source>
        <dbReference type="Pfam" id="PF08223"/>
    </source>
</evidence>
<dbReference type="Pfam" id="PF08223">
    <property type="entry name" value="PaaX_C"/>
    <property type="match status" value="1"/>
</dbReference>
<feature type="compositionally biased region" description="Basic and acidic residues" evidence="1">
    <location>
        <begin position="40"/>
        <end position="49"/>
    </location>
</feature>
<sequence>MTRPQNGIDADGDHGEGDDPEGDPQQDRQPDRVVPQEAEGSDRGGHGDDAGDGSVQCCPGIDLSRLHQVPRPAPGRMPRDHGFDADRMWTHGMVAQPTPTTSARNVRGTMTDLERYRRTDRAQDVGFVFAAVGATHLPGPALVRMLTHLHMTESAARNTLAKMVRLQRLDVEACGRISVYSLGEVLARRFRQVEGAAPPTPWDGGFDTLVHQVPEGARWFRDRLVYYARFHGYGTLRPGVLIGVHPDVDLALGQVGEPPTGAVLHRARMIPASLEEARDMASRAWELGTIARTYETLGAQVDRQFSGGPPPADAAGLWSTFEAWARLYQQVTSAVIRDPHLPHELLPASWPARRFFTRLDRLNRDWGPPLQSFLRAQVEESAGGLARYEPLPWERG</sequence>
<dbReference type="Gene3D" id="1.10.10.10">
    <property type="entry name" value="Winged helix-like DNA-binding domain superfamily/Winged helix DNA-binding domain"/>
    <property type="match status" value="1"/>
</dbReference>
<dbReference type="InterPro" id="IPR013225">
    <property type="entry name" value="PaaX_C"/>
</dbReference>
<evidence type="ECO:0000313" key="3">
    <source>
        <dbReference type="EMBL" id="PWH07299.1"/>
    </source>
</evidence>
<dbReference type="GO" id="GO:0006351">
    <property type="term" value="P:DNA-templated transcription"/>
    <property type="evidence" value="ECO:0007669"/>
    <property type="project" value="TreeGrafter"/>
</dbReference>
<dbReference type="Proteomes" id="UP000245590">
    <property type="component" value="Unassembled WGS sequence"/>
</dbReference>
<protein>
    <recommendedName>
        <fullName evidence="2">Transcriptional repressor PaaX-like C-terminal domain-containing protein</fullName>
    </recommendedName>
</protein>
<dbReference type="PANTHER" id="PTHR30319">
    <property type="entry name" value="PHENYLACETIC ACID REGULATOR-RELATED TRANSCRIPTIONAL REPRESSOR"/>
    <property type="match status" value="1"/>
</dbReference>
<dbReference type="EMBL" id="QFKX01000001">
    <property type="protein sequence ID" value="PWH07299.1"/>
    <property type="molecule type" value="Genomic_DNA"/>
</dbReference>
<organism evidence="3 4">
    <name type="scientific">Brachybacterium endophyticum</name>
    <dbReference type="NCBI Taxonomy" id="2182385"/>
    <lineage>
        <taxon>Bacteria</taxon>
        <taxon>Bacillati</taxon>
        <taxon>Actinomycetota</taxon>
        <taxon>Actinomycetes</taxon>
        <taxon>Micrococcales</taxon>
        <taxon>Dermabacteraceae</taxon>
        <taxon>Brachybacterium</taxon>
    </lineage>
</organism>
<reference evidence="3 4" key="1">
    <citation type="submission" date="2018-05" db="EMBL/GenBank/DDBJ databases">
        <title>Brachybacterium sp. M1HQ-2T, whole genome shotgun sequence.</title>
        <authorList>
            <person name="Tuo L."/>
        </authorList>
    </citation>
    <scope>NUCLEOTIDE SEQUENCE [LARGE SCALE GENOMIC DNA]</scope>
    <source>
        <strain evidence="3 4">M1HQ-2</strain>
    </source>
</reference>
<name>A0A2U2RN51_9MICO</name>
<proteinExistence type="predicted"/>
<dbReference type="InterPro" id="IPR036388">
    <property type="entry name" value="WH-like_DNA-bd_sf"/>
</dbReference>
<evidence type="ECO:0000256" key="1">
    <source>
        <dbReference type="SAM" id="MobiDB-lite"/>
    </source>
</evidence>
<accession>A0A2U2RN51</accession>
<gene>
    <name evidence="3" type="ORF">DEO23_01210</name>
</gene>
<keyword evidence="4" id="KW-1185">Reference proteome</keyword>
<dbReference type="PANTHER" id="PTHR30319:SF1">
    <property type="entry name" value="TRANSCRIPTIONAL REPRESSOR PAAX"/>
    <property type="match status" value="1"/>
</dbReference>
<evidence type="ECO:0000313" key="4">
    <source>
        <dbReference type="Proteomes" id="UP000245590"/>
    </source>
</evidence>
<dbReference type="AlphaFoldDB" id="A0A2U2RN51"/>
<feature type="domain" description="Transcriptional repressor PaaX-like C-terminal" evidence="2">
    <location>
        <begin position="285"/>
        <end position="361"/>
    </location>
</feature>